<evidence type="ECO:0000259" key="1">
    <source>
        <dbReference type="Pfam" id="PF13466"/>
    </source>
</evidence>
<protein>
    <submittedName>
        <fullName evidence="2">STAS domain-containing protein</fullName>
    </submittedName>
</protein>
<gene>
    <name evidence="2" type="ORF">IAB19_01430</name>
</gene>
<comment type="caution">
    <text evidence="2">The sequence shown here is derived from an EMBL/GenBank/DDBJ whole genome shotgun (WGS) entry which is preliminary data.</text>
</comment>
<dbReference type="SUPFAM" id="SSF52091">
    <property type="entry name" value="SpoIIaa-like"/>
    <property type="match status" value="1"/>
</dbReference>
<reference evidence="2" key="2">
    <citation type="journal article" date="2021" name="PeerJ">
        <title>Extensive microbial diversity within the chicken gut microbiome revealed by metagenomics and culture.</title>
        <authorList>
            <person name="Gilroy R."/>
            <person name="Ravi A."/>
            <person name="Getino M."/>
            <person name="Pursley I."/>
            <person name="Horton D.L."/>
            <person name="Alikhan N.F."/>
            <person name="Baker D."/>
            <person name="Gharbi K."/>
            <person name="Hall N."/>
            <person name="Watson M."/>
            <person name="Adriaenssens E.M."/>
            <person name="Foster-Nyarko E."/>
            <person name="Jarju S."/>
            <person name="Secka A."/>
            <person name="Antonio M."/>
            <person name="Oren A."/>
            <person name="Chaudhuri R.R."/>
            <person name="La Ragione R."/>
            <person name="Hildebrand F."/>
            <person name="Pallen M.J."/>
        </authorList>
    </citation>
    <scope>NUCLEOTIDE SEQUENCE</scope>
    <source>
        <strain evidence="2">17213</strain>
    </source>
</reference>
<evidence type="ECO:0000313" key="2">
    <source>
        <dbReference type="EMBL" id="MBO8415026.1"/>
    </source>
</evidence>
<organism evidence="2 3">
    <name type="scientific">Candidatus Avisuccinivibrio stercorigallinarum</name>
    <dbReference type="NCBI Taxonomy" id="2840704"/>
    <lineage>
        <taxon>Bacteria</taxon>
        <taxon>Pseudomonadati</taxon>
        <taxon>Pseudomonadota</taxon>
        <taxon>Gammaproteobacteria</taxon>
        <taxon>Aeromonadales</taxon>
        <taxon>Succinivibrionaceae</taxon>
        <taxon>Succinivibrionaceae incertae sedis</taxon>
        <taxon>Candidatus Avisuccinivibrio</taxon>
    </lineage>
</organism>
<dbReference type="InterPro" id="IPR036513">
    <property type="entry name" value="STAS_dom_sf"/>
</dbReference>
<evidence type="ECO:0000313" key="3">
    <source>
        <dbReference type="Proteomes" id="UP000823631"/>
    </source>
</evidence>
<sequence length="73" mass="8085">MLQGALTVKTVPGLWEQRSELFKEQSVSLAEVTEVDSAGIAFLAQWAKAQPQMKLKLSAVPENALRLIKTFKL</sequence>
<dbReference type="AlphaFoldDB" id="A0A9D9GSF9"/>
<proteinExistence type="predicted"/>
<dbReference type="InterPro" id="IPR058548">
    <property type="entry name" value="MlaB-like_STAS"/>
</dbReference>
<dbReference type="EMBL" id="JADINH010000023">
    <property type="protein sequence ID" value="MBO8415026.1"/>
    <property type="molecule type" value="Genomic_DNA"/>
</dbReference>
<dbReference type="Gene3D" id="3.30.750.24">
    <property type="entry name" value="STAS domain"/>
    <property type="match status" value="1"/>
</dbReference>
<reference evidence="2" key="1">
    <citation type="submission" date="2020-10" db="EMBL/GenBank/DDBJ databases">
        <authorList>
            <person name="Gilroy R."/>
        </authorList>
    </citation>
    <scope>NUCLEOTIDE SEQUENCE</scope>
    <source>
        <strain evidence="2">17213</strain>
    </source>
</reference>
<dbReference type="Pfam" id="PF13466">
    <property type="entry name" value="STAS_2"/>
    <property type="match status" value="1"/>
</dbReference>
<feature type="non-terminal residue" evidence="2">
    <location>
        <position position="73"/>
    </location>
</feature>
<accession>A0A9D9GSF9</accession>
<dbReference type="Proteomes" id="UP000823631">
    <property type="component" value="Unassembled WGS sequence"/>
</dbReference>
<feature type="domain" description="MlaB-like STAS" evidence="1">
    <location>
        <begin position="2"/>
        <end position="68"/>
    </location>
</feature>
<name>A0A9D9GSF9_9GAMM</name>